<sequence>MDEVKNISHRRMFISGKYHMAKGSENKPMNKYLDPLGAACLDFMLGDKSAQITVQSNIVEDDVLPVEYLFRSFKDMPDLERKALTISTGKILDVGAGAGSHALYLQQSNKEVYANEISPAACDVMRKRGVKNILEQDFYLLPEDDKYDTILMLMNGIGIAGDTSNLEKFFDKVKRLLNPGGSLIVDSSDIRYLFEDDDGSILINLNDDYYGEISYRMIYKDIKGASFKWLFIDDELLKFYAEKSGLKMEKVAEGLHYDYLAKLTVK</sequence>
<feature type="domain" description="Methyltransferase" evidence="1">
    <location>
        <begin position="91"/>
        <end position="181"/>
    </location>
</feature>
<dbReference type="InterPro" id="IPR041698">
    <property type="entry name" value="Methyltransf_25"/>
</dbReference>
<keyword evidence="2" id="KW-0808">Transferase</keyword>
<keyword evidence="3" id="KW-1185">Reference proteome</keyword>
<dbReference type="CDD" id="cd02440">
    <property type="entry name" value="AdoMet_MTases"/>
    <property type="match status" value="1"/>
</dbReference>
<reference evidence="2" key="1">
    <citation type="submission" date="2022-10" db="EMBL/GenBank/DDBJ databases">
        <authorList>
            <person name="Yu W.X."/>
        </authorList>
    </citation>
    <scope>NUCLEOTIDE SEQUENCE</scope>
    <source>
        <strain evidence="2">AAT</strain>
    </source>
</reference>
<dbReference type="Gene3D" id="3.40.50.150">
    <property type="entry name" value="Vaccinia Virus protein VP39"/>
    <property type="match status" value="1"/>
</dbReference>
<dbReference type="RefSeq" id="WP_301189299.1">
    <property type="nucleotide sequence ID" value="NZ_JAPDPJ010000005.1"/>
</dbReference>
<dbReference type="AlphaFoldDB" id="A0AAE3M249"/>
<organism evidence="2 3">
    <name type="scientific">Plebeiibacterium sediminum</name>
    <dbReference type="NCBI Taxonomy" id="2992112"/>
    <lineage>
        <taxon>Bacteria</taxon>
        <taxon>Pseudomonadati</taxon>
        <taxon>Bacteroidota</taxon>
        <taxon>Bacteroidia</taxon>
        <taxon>Marinilabiliales</taxon>
        <taxon>Marinilabiliaceae</taxon>
        <taxon>Plebeiibacterium</taxon>
    </lineage>
</organism>
<dbReference type="Proteomes" id="UP001209229">
    <property type="component" value="Unassembled WGS sequence"/>
</dbReference>
<dbReference type="InterPro" id="IPR029063">
    <property type="entry name" value="SAM-dependent_MTases_sf"/>
</dbReference>
<dbReference type="Pfam" id="PF13649">
    <property type="entry name" value="Methyltransf_25"/>
    <property type="match status" value="1"/>
</dbReference>
<name>A0AAE3M249_9BACT</name>
<evidence type="ECO:0000313" key="2">
    <source>
        <dbReference type="EMBL" id="MCW3785729.1"/>
    </source>
</evidence>
<evidence type="ECO:0000313" key="3">
    <source>
        <dbReference type="Proteomes" id="UP001209229"/>
    </source>
</evidence>
<dbReference type="GO" id="GO:0032259">
    <property type="term" value="P:methylation"/>
    <property type="evidence" value="ECO:0007669"/>
    <property type="project" value="UniProtKB-KW"/>
</dbReference>
<dbReference type="EMBL" id="JAPDPJ010000005">
    <property type="protein sequence ID" value="MCW3785729.1"/>
    <property type="molecule type" value="Genomic_DNA"/>
</dbReference>
<dbReference type="GO" id="GO:0008168">
    <property type="term" value="F:methyltransferase activity"/>
    <property type="evidence" value="ECO:0007669"/>
    <property type="project" value="UniProtKB-KW"/>
</dbReference>
<evidence type="ECO:0000259" key="1">
    <source>
        <dbReference type="Pfam" id="PF13649"/>
    </source>
</evidence>
<comment type="caution">
    <text evidence="2">The sequence shown here is derived from an EMBL/GenBank/DDBJ whole genome shotgun (WGS) entry which is preliminary data.</text>
</comment>
<gene>
    <name evidence="2" type="ORF">OM075_04585</name>
</gene>
<dbReference type="SUPFAM" id="SSF53335">
    <property type="entry name" value="S-adenosyl-L-methionine-dependent methyltransferases"/>
    <property type="match status" value="1"/>
</dbReference>
<protein>
    <submittedName>
        <fullName evidence="2">Class I SAM-dependent methyltransferase</fullName>
    </submittedName>
</protein>
<keyword evidence="2" id="KW-0489">Methyltransferase</keyword>
<proteinExistence type="predicted"/>
<accession>A0AAE3M249</accession>